<reference evidence="2" key="1">
    <citation type="journal article" date="2015" name="Nature">
        <title>Complex archaea that bridge the gap between prokaryotes and eukaryotes.</title>
        <authorList>
            <person name="Spang A."/>
            <person name="Saw J.H."/>
            <person name="Jorgensen S.L."/>
            <person name="Zaremba-Niedzwiedzka K."/>
            <person name="Martijn J."/>
            <person name="Lind A.E."/>
            <person name="van Eijk R."/>
            <person name="Schleper C."/>
            <person name="Guy L."/>
            <person name="Ettema T.J."/>
        </authorList>
    </citation>
    <scope>NUCLEOTIDE SEQUENCE</scope>
</reference>
<protein>
    <submittedName>
        <fullName evidence="2">Uncharacterized protein</fullName>
    </submittedName>
</protein>
<feature type="non-terminal residue" evidence="2">
    <location>
        <position position="94"/>
    </location>
</feature>
<sequence>MAFNAGAIVGKMKLDMKGWTAGVRQVTGRDRKSLKQTMAANAASRRALGVALALTAVWLLSVLAVQVSDDAAYALAALVVALAAALVLARKGGR</sequence>
<accession>A0A0F9DCE2</accession>
<comment type="caution">
    <text evidence="2">The sequence shown here is derived from an EMBL/GenBank/DDBJ whole genome shotgun (WGS) entry which is preliminary data.</text>
</comment>
<keyword evidence="1" id="KW-0472">Membrane</keyword>
<dbReference type="AlphaFoldDB" id="A0A0F9DCE2"/>
<gene>
    <name evidence="2" type="ORF">LCGC14_2296200</name>
</gene>
<organism evidence="2">
    <name type="scientific">marine sediment metagenome</name>
    <dbReference type="NCBI Taxonomy" id="412755"/>
    <lineage>
        <taxon>unclassified sequences</taxon>
        <taxon>metagenomes</taxon>
        <taxon>ecological metagenomes</taxon>
    </lineage>
</organism>
<keyword evidence="1" id="KW-1133">Transmembrane helix</keyword>
<evidence type="ECO:0000256" key="1">
    <source>
        <dbReference type="SAM" id="Phobius"/>
    </source>
</evidence>
<dbReference type="EMBL" id="LAZR01032275">
    <property type="protein sequence ID" value="KKL51371.1"/>
    <property type="molecule type" value="Genomic_DNA"/>
</dbReference>
<feature type="transmembrane region" description="Helical" evidence="1">
    <location>
        <begin position="47"/>
        <end position="65"/>
    </location>
</feature>
<name>A0A0F9DCE2_9ZZZZ</name>
<evidence type="ECO:0000313" key="2">
    <source>
        <dbReference type="EMBL" id="KKL51371.1"/>
    </source>
</evidence>
<proteinExistence type="predicted"/>
<feature type="transmembrane region" description="Helical" evidence="1">
    <location>
        <begin position="71"/>
        <end position="89"/>
    </location>
</feature>
<keyword evidence="1" id="KW-0812">Transmembrane</keyword>